<organism evidence="4 5">
    <name type="scientific">Chionoecetes opilio</name>
    <name type="common">Atlantic snow crab</name>
    <name type="synonym">Cancer opilio</name>
    <dbReference type="NCBI Taxonomy" id="41210"/>
    <lineage>
        <taxon>Eukaryota</taxon>
        <taxon>Metazoa</taxon>
        <taxon>Ecdysozoa</taxon>
        <taxon>Arthropoda</taxon>
        <taxon>Crustacea</taxon>
        <taxon>Multicrustacea</taxon>
        <taxon>Malacostraca</taxon>
        <taxon>Eumalacostraca</taxon>
        <taxon>Eucarida</taxon>
        <taxon>Decapoda</taxon>
        <taxon>Pleocyemata</taxon>
        <taxon>Brachyura</taxon>
        <taxon>Eubrachyura</taxon>
        <taxon>Majoidea</taxon>
        <taxon>Majidae</taxon>
        <taxon>Chionoecetes</taxon>
    </lineage>
</organism>
<evidence type="ECO:0000256" key="1">
    <source>
        <dbReference type="ARBA" id="ARBA00022553"/>
    </source>
</evidence>
<evidence type="ECO:0000256" key="2">
    <source>
        <dbReference type="SAM" id="MobiDB-lite"/>
    </source>
</evidence>
<dbReference type="PANTHER" id="PTHR14038:SF0">
    <property type="entry name" value="LP18708P"/>
    <property type="match status" value="1"/>
</dbReference>
<dbReference type="InterPro" id="IPR009738">
    <property type="entry name" value="BAT2_N"/>
</dbReference>
<feature type="domain" description="BAT2 N-terminal" evidence="3">
    <location>
        <begin position="1"/>
        <end position="52"/>
    </location>
</feature>
<dbReference type="EMBL" id="JACEEZ010002269">
    <property type="protein sequence ID" value="KAG0728398.1"/>
    <property type="molecule type" value="Genomic_DNA"/>
</dbReference>
<proteinExistence type="predicted"/>
<dbReference type="PANTHER" id="PTHR14038">
    <property type="entry name" value="BAT2 HLA-B-ASSOCIATED TRANSCRIPT 2"/>
    <property type="match status" value="1"/>
</dbReference>
<feature type="region of interest" description="Disordered" evidence="2">
    <location>
        <begin position="1"/>
        <end position="73"/>
    </location>
</feature>
<dbReference type="OrthoDB" id="1939715at2759"/>
<sequence length="397" mass="40172">MQSLGKVASVRRVPPPANLPSLKAENSGNDPNVNLVPAGGQGWGSKAEEMTPDGGSTPQEVTPAPTPPLDHAPKGLHMCVAGSRGRGTFECGCGRPSINQQQPWRNYKLNAKFPTFRCQMIEPYFCLFAALDGGIGGVNLNSPAASITNNNTTTPINNSNSSGSTITNNKSKSISGSPCVNNISPASSSGSPMGSTILPPTTSLAATKPSPGTHAPTLPAATQGQPPGPNLSNGGAVANSSKPWSSAAVAGALPGGSQGAPHPLDGGHQQSSSVQQSPFFHREFPKLGGGNLLAESTPQYGPGPSLRPQTEGSWIQGGGRGVAQLPQDERLPSPQTTNTFNGDLHPPNRSGGLGSRGTPPGGASMGPGGGLGALGPAPPHGAQMHQFRGVAPPYVST</sequence>
<feature type="compositionally biased region" description="Polar residues" evidence="2">
    <location>
        <begin position="174"/>
        <end position="183"/>
    </location>
</feature>
<accession>A0A8J4YK96</accession>
<feature type="compositionally biased region" description="Low complexity" evidence="2">
    <location>
        <begin position="184"/>
        <end position="195"/>
    </location>
</feature>
<feature type="compositionally biased region" description="Polar residues" evidence="2">
    <location>
        <begin position="220"/>
        <end position="244"/>
    </location>
</feature>
<evidence type="ECO:0000259" key="3">
    <source>
        <dbReference type="Pfam" id="PF07001"/>
    </source>
</evidence>
<dbReference type="Pfam" id="PF07001">
    <property type="entry name" value="BAT2_N"/>
    <property type="match status" value="1"/>
</dbReference>
<reference evidence="4" key="1">
    <citation type="submission" date="2020-07" db="EMBL/GenBank/DDBJ databases">
        <title>The High-quality genome of the commercially important snow crab, Chionoecetes opilio.</title>
        <authorList>
            <person name="Jeong J.-H."/>
            <person name="Ryu S."/>
        </authorList>
    </citation>
    <scope>NUCLEOTIDE SEQUENCE</scope>
    <source>
        <strain evidence="4">MADBK_172401_WGS</strain>
        <tissue evidence="4">Digestive gland</tissue>
    </source>
</reference>
<feature type="region of interest" description="Disordered" evidence="2">
    <location>
        <begin position="148"/>
        <end position="397"/>
    </location>
</feature>
<dbReference type="Proteomes" id="UP000770661">
    <property type="component" value="Unassembled WGS sequence"/>
</dbReference>
<keyword evidence="5" id="KW-1185">Reference proteome</keyword>
<name>A0A8J4YK96_CHIOP</name>
<feature type="compositionally biased region" description="Low complexity" evidence="2">
    <location>
        <begin position="148"/>
        <end position="173"/>
    </location>
</feature>
<feature type="compositionally biased region" description="Gly residues" evidence="2">
    <location>
        <begin position="351"/>
        <end position="373"/>
    </location>
</feature>
<dbReference type="GO" id="GO:0030154">
    <property type="term" value="P:cell differentiation"/>
    <property type="evidence" value="ECO:0007669"/>
    <property type="project" value="TreeGrafter"/>
</dbReference>
<evidence type="ECO:0000313" key="4">
    <source>
        <dbReference type="EMBL" id="KAG0728398.1"/>
    </source>
</evidence>
<evidence type="ECO:0000313" key="5">
    <source>
        <dbReference type="Proteomes" id="UP000770661"/>
    </source>
</evidence>
<comment type="caution">
    <text evidence="4">The sequence shown here is derived from an EMBL/GenBank/DDBJ whole genome shotgun (WGS) entry which is preliminary data.</text>
</comment>
<keyword evidence="1" id="KW-0597">Phosphoprotein</keyword>
<gene>
    <name evidence="4" type="primary">PRRC2A</name>
    <name evidence="4" type="ORF">GWK47_032577</name>
</gene>
<dbReference type="AlphaFoldDB" id="A0A8J4YK96"/>
<protein>
    <submittedName>
        <fullName evidence="4">Protein PRRC2A</fullName>
    </submittedName>
</protein>
<dbReference type="InterPro" id="IPR033184">
    <property type="entry name" value="PRRC2"/>
</dbReference>